<evidence type="ECO:0000256" key="1">
    <source>
        <dbReference type="SAM" id="MobiDB-lite"/>
    </source>
</evidence>
<feature type="region of interest" description="Disordered" evidence="1">
    <location>
        <begin position="67"/>
        <end position="108"/>
    </location>
</feature>
<gene>
    <name evidence="2" type="ORF">TL10_18350</name>
</gene>
<dbReference type="RefSeq" id="WP_036421526.1">
    <property type="nucleotide sequence ID" value="NZ_JXST01000026.1"/>
</dbReference>
<sequence>MLLSRPGCRRHGGGAGVGAMRVDNGHQVVVLVEDCAAGDFRYSPNSVNSSRTAADLVVVVGTQAHVDPVGGTPSKSGTPTNHPYAASKASNERVTDLHARLTGSPQSR</sequence>
<name>A0A0D1LHH8_9MYCO</name>
<dbReference type="PATRIC" id="fig|280871.6.peg.3795"/>
<evidence type="ECO:0000313" key="3">
    <source>
        <dbReference type="Proteomes" id="UP000032221"/>
    </source>
</evidence>
<dbReference type="AlphaFoldDB" id="A0A0D1LHH8"/>
<protein>
    <submittedName>
        <fullName evidence="2">Uncharacterized protein</fullName>
    </submittedName>
</protein>
<reference evidence="2 3" key="1">
    <citation type="submission" date="2015-01" db="EMBL/GenBank/DDBJ databases">
        <title>Genome sequence of Mycobacterium llatzerense and Mycobacterium immunogenum recovered from brain abscess.</title>
        <authorList>
            <person name="Greninger A.L."/>
            <person name="Langelier C."/>
            <person name="Cunningham G."/>
            <person name="Chiu C.Y."/>
            <person name="Miller S."/>
        </authorList>
    </citation>
    <scope>NUCLEOTIDE SEQUENCE [LARGE SCALE GENOMIC DNA]</scope>
    <source>
        <strain evidence="2 3">CLUC14</strain>
    </source>
</reference>
<organism evidence="2 3">
    <name type="scientific">Mycolicibacterium llatzerense</name>
    <dbReference type="NCBI Taxonomy" id="280871"/>
    <lineage>
        <taxon>Bacteria</taxon>
        <taxon>Bacillati</taxon>
        <taxon>Actinomycetota</taxon>
        <taxon>Actinomycetes</taxon>
        <taxon>Mycobacteriales</taxon>
        <taxon>Mycobacteriaceae</taxon>
        <taxon>Mycolicibacterium</taxon>
    </lineage>
</organism>
<dbReference type="EMBL" id="JXST01000026">
    <property type="protein sequence ID" value="KIU15486.1"/>
    <property type="molecule type" value="Genomic_DNA"/>
</dbReference>
<dbReference type="Proteomes" id="UP000032221">
    <property type="component" value="Unassembled WGS sequence"/>
</dbReference>
<proteinExistence type="predicted"/>
<evidence type="ECO:0000313" key="2">
    <source>
        <dbReference type="EMBL" id="KIU15486.1"/>
    </source>
</evidence>
<comment type="caution">
    <text evidence="2">The sequence shown here is derived from an EMBL/GenBank/DDBJ whole genome shotgun (WGS) entry which is preliminary data.</text>
</comment>
<feature type="compositionally biased region" description="Basic and acidic residues" evidence="1">
    <location>
        <begin position="90"/>
        <end position="99"/>
    </location>
</feature>
<keyword evidence="3" id="KW-1185">Reference proteome</keyword>
<feature type="region of interest" description="Disordered" evidence="1">
    <location>
        <begin position="1"/>
        <end position="20"/>
    </location>
</feature>
<accession>A0A0D1LHH8</accession>